<organism evidence="3 4">
    <name type="scientific">Formimonas warabiya</name>
    <dbReference type="NCBI Taxonomy" id="1761012"/>
    <lineage>
        <taxon>Bacteria</taxon>
        <taxon>Bacillati</taxon>
        <taxon>Bacillota</taxon>
        <taxon>Clostridia</taxon>
        <taxon>Eubacteriales</taxon>
        <taxon>Peptococcaceae</taxon>
        <taxon>Candidatus Formimonas</taxon>
    </lineage>
</organism>
<name>A0A3G1KY32_FORW1</name>
<dbReference type="Proteomes" id="UP000323521">
    <property type="component" value="Chromosome"/>
</dbReference>
<sequence>MPKVRIVYYINQFFGGIGGEEHAGHLFEVKNGPVGPGALLEKLLGNECGIEKTIVCGDNEFNEHEGENIKKILEVIKQVNPDIFVAGPAFTSGRYGLACMKACVAVAENFGIPCVTGIHPENPGAGLQEKQQHVYAVPVGKSAATMKSAIQLFSDLISKIVLNGENGLSVGDGFLSRGIRKNVKVADGAPKRACEMLLNKIKSLPFQSEIAAEQYEVIVPPQPIKDLSKAKIALVTEAALVPEGNPDGIQAARADKWAKYSIKKTDDFVEGSFHSVHGGYDSKWVDKDPDRVLPLDALRYYAQNSEVGQVCEYIYVTCGSMGHVLTMEKIGKEIADQLLKEQVDGVILTAT</sequence>
<keyword evidence="4" id="KW-1185">Reference proteome</keyword>
<evidence type="ECO:0000256" key="1">
    <source>
        <dbReference type="ARBA" id="ARBA00022933"/>
    </source>
</evidence>
<dbReference type="InterPro" id="IPR010187">
    <property type="entry name" value="Various_sel_PB"/>
</dbReference>
<dbReference type="KEGG" id="fwa:DCMF_23680"/>
<dbReference type="EMBL" id="CP017634">
    <property type="protein sequence ID" value="ATW27352.1"/>
    <property type="molecule type" value="Genomic_DNA"/>
</dbReference>
<reference evidence="3 4" key="1">
    <citation type="submission" date="2016-10" db="EMBL/GenBank/DDBJ databases">
        <title>Complete Genome Sequence of Peptococcaceae strain DCMF.</title>
        <authorList>
            <person name="Edwards R.J."/>
            <person name="Holland S.I."/>
            <person name="Deshpande N.P."/>
            <person name="Wong Y.K."/>
            <person name="Ertan H."/>
            <person name="Manefield M."/>
            <person name="Russell T.L."/>
            <person name="Lee M.J."/>
        </authorList>
    </citation>
    <scope>NUCLEOTIDE SEQUENCE [LARGE SCALE GENOMIC DNA]</scope>
    <source>
        <strain evidence="3 4">DCMF</strain>
    </source>
</reference>
<dbReference type="RefSeq" id="WP_214658851.1">
    <property type="nucleotide sequence ID" value="NZ_CP017634.1"/>
</dbReference>
<dbReference type="NCBIfam" id="TIGR01918">
    <property type="entry name" value="various_sel_PB"/>
    <property type="match status" value="1"/>
</dbReference>
<protein>
    <recommendedName>
        <fullName evidence="5">Glycine/betaine/sarcosine/D-proline family reductase selenoprotein B</fullName>
    </recommendedName>
</protein>
<evidence type="ECO:0000313" key="4">
    <source>
        <dbReference type="Proteomes" id="UP000323521"/>
    </source>
</evidence>
<dbReference type="Pfam" id="PF07355">
    <property type="entry name" value="GRDB"/>
    <property type="match status" value="1"/>
</dbReference>
<evidence type="ECO:0000313" key="3">
    <source>
        <dbReference type="EMBL" id="ATW27352.1"/>
    </source>
</evidence>
<evidence type="ECO:0000256" key="2">
    <source>
        <dbReference type="ARBA" id="ARBA00023002"/>
    </source>
</evidence>
<keyword evidence="1" id="KW-0712">Selenocysteine</keyword>
<keyword evidence="2" id="KW-0560">Oxidoreductase</keyword>
<dbReference type="AlphaFoldDB" id="A0A3G1KY32"/>
<evidence type="ECO:0008006" key="5">
    <source>
        <dbReference type="Google" id="ProtNLM"/>
    </source>
</evidence>
<accession>A0A3G1KY32</accession>
<gene>
    <name evidence="3" type="ORF">DCMF_23680</name>
</gene>
<proteinExistence type="predicted"/>
<dbReference type="GO" id="GO:0050485">
    <property type="term" value="F:oxidoreductase activity, acting on X-H and Y-H to form an X-Y bond, with a disulfide as acceptor"/>
    <property type="evidence" value="ECO:0007669"/>
    <property type="project" value="InterPro"/>
</dbReference>